<reference evidence="10 11" key="1">
    <citation type="submission" date="2024-01" db="EMBL/GenBank/DDBJ databases">
        <title>The genome of the rayed Mediterranean limpet Patella caerulea (Linnaeus, 1758).</title>
        <authorList>
            <person name="Anh-Thu Weber A."/>
            <person name="Halstead-Nussloch G."/>
        </authorList>
    </citation>
    <scope>NUCLEOTIDE SEQUENCE [LARGE SCALE GENOMIC DNA]</scope>
    <source>
        <strain evidence="10">AATW-2023a</strain>
        <tissue evidence="10">Whole specimen</tissue>
    </source>
</reference>
<dbReference type="GO" id="GO:0005524">
    <property type="term" value="F:ATP binding"/>
    <property type="evidence" value="ECO:0007669"/>
    <property type="project" value="UniProtKB-KW"/>
</dbReference>
<evidence type="ECO:0000313" key="10">
    <source>
        <dbReference type="EMBL" id="KAK6184457.1"/>
    </source>
</evidence>
<dbReference type="PANTHER" id="PTHR13710">
    <property type="entry name" value="DNA HELICASE RECQ FAMILY MEMBER"/>
    <property type="match status" value="1"/>
</dbReference>
<comment type="caution">
    <text evidence="10">The sequence shown here is derived from an EMBL/GenBank/DDBJ whole genome shotgun (WGS) entry which is preliminary data.</text>
</comment>
<dbReference type="GO" id="GO:0005694">
    <property type="term" value="C:chromosome"/>
    <property type="evidence" value="ECO:0007669"/>
    <property type="project" value="TreeGrafter"/>
</dbReference>
<dbReference type="EC" id="5.6.2.4" evidence="7"/>
<dbReference type="AlphaFoldDB" id="A0AAN8JSV7"/>
<dbReference type="GO" id="GO:0005737">
    <property type="term" value="C:cytoplasm"/>
    <property type="evidence" value="ECO:0007669"/>
    <property type="project" value="TreeGrafter"/>
</dbReference>
<dbReference type="GO" id="GO:0005654">
    <property type="term" value="C:nucleoplasm"/>
    <property type="evidence" value="ECO:0007669"/>
    <property type="project" value="TreeGrafter"/>
</dbReference>
<evidence type="ECO:0000256" key="1">
    <source>
        <dbReference type="ARBA" id="ARBA00005446"/>
    </source>
</evidence>
<evidence type="ECO:0000256" key="6">
    <source>
        <dbReference type="ARBA" id="ARBA00034617"/>
    </source>
</evidence>
<dbReference type="GO" id="GO:0003676">
    <property type="term" value="F:nucleic acid binding"/>
    <property type="evidence" value="ECO:0007669"/>
    <property type="project" value="InterPro"/>
</dbReference>
<protein>
    <recommendedName>
        <fullName evidence="7">DNA 3'-5' helicase</fullName>
        <ecNumber evidence="7">5.6.2.4</ecNumber>
    </recommendedName>
</protein>
<name>A0AAN8JSV7_PATCE</name>
<keyword evidence="5" id="KW-0067">ATP-binding</keyword>
<dbReference type="PROSITE" id="PS51194">
    <property type="entry name" value="HELICASE_CTER"/>
    <property type="match status" value="1"/>
</dbReference>
<dbReference type="GO" id="GO:0000723">
    <property type="term" value="P:telomere maintenance"/>
    <property type="evidence" value="ECO:0007669"/>
    <property type="project" value="TreeGrafter"/>
</dbReference>
<dbReference type="Pfam" id="PF00271">
    <property type="entry name" value="Helicase_C"/>
    <property type="match status" value="1"/>
</dbReference>
<dbReference type="CDD" id="cd17920">
    <property type="entry name" value="DEXHc_RecQ"/>
    <property type="match status" value="1"/>
</dbReference>
<dbReference type="InterPro" id="IPR011545">
    <property type="entry name" value="DEAD/DEAH_box_helicase_dom"/>
</dbReference>
<keyword evidence="2" id="KW-0547">Nucleotide-binding</keyword>
<dbReference type="GO" id="GO:0009378">
    <property type="term" value="F:four-way junction helicase activity"/>
    <property type="evidence" value="ECO:0007669"/>
    <property type="project" value="TreeGrafter"/>
</dbReference>
<evidence type="ECO:0000313" key="11">
    <source>
        <dbReference type="Proteomes" id="UP001347796"/>
    </source>
</evidence>
<feature type="domain" description="Helicase ATP-binding" evidence="8">
    <location>
        <begin position="32"/>
        <end position="206"/>
    </location>
</feature>
<sequence>MDKNDIVELFEHGVKKVYNFDLHLKTEQIDVIHSIINSKNVLGVLPTGFGKSLCYTLPPLILDEVDWTCQHISLVVSPLIALMKDQVISLNALGVKAGFIGSEMTQDTKKDIHDGKYSVIFTSPEALVTKTWRSLFLTKEYRERICLFCCDEAHCISEWGDDFRPDYKRVSEARSFVEAPVLCLTATCTEKILGQIFQCLGLSKSDTIQISTVPDRPNIYLKIEKCKQEEEQLDWVVDYLLKNGYDSEKIIIYCRSVKTTAQLYFSIAIKLQQSGIDQRIADKRIVDMFHKSLDIDTSNQILDEFKKRNSHIRCLIATIAFGMGIQIPDVKLIVNWGAPKSLLTFWQEVGRAGRDGRQSLAVCYAYPRSFMKSNTDEDMINLISSESCYRFAIMGTLTLESRPSTTLDYIKHKRKCDKKCITTCKCSFCMCCSFCYNLCPCDNKINILREYFY</sequence>
<feature type="domain" description="Helicase C-terminal" evidence="9">
    <location>
        <begin position="232"/>
        <end position="410"/>
    </location>
</feature>
<dbReference type="InterPro" id="IPR027417">
    <property type="entry name" value="P-loop_NTPase"/>
</dbReference>
<dbReference type="Proteomes" id="UP001347796">
    <property type="component" value="Unassembled WGS sequence"/>
</dbReference>
<evidence type="ECO:0000259" key="9">
    <source>
        <dbReference type="PROSITE" id="PS51194"/>
    </source>
</evidence>
<evidence type="ECO:0000256" key="7">
    <source>
        <dbReference type="ARBA" id="ARBA00034808"/>
    </source>
</evidence>
<keyword evidence="4" id="KW-0347">Helicase</keyword>
<accession>A0AAN8JSV7</accession>
<evidence type="ECO:0000256" key="4">
    <source>
        <dbReference type="ARBA" id="ARBA00022806"/>
    </source>
</evidence>
<dbReference type="PROSITE" id="PS00198">
    <property type="entry name" value="4FE4S_FER_1"/>
    <property type="match status" value="1"/>
</dbReference>
<comment type="catalytic activity">
    <reaction evidence="6">
        <text>Couples ATP hydrolysis with the unwinding of duplex DNA by translocating in the 3'-5' direction.</text>
        <dbReference type="EC" id="5.6.2.4"/>
    </reaction>
</comment>
<dbReference type="NCBIfam" id="TIGR00614">
    <property type="entry name" value="recQ_fam"/>
    <property type="match status" value="1"/>
</dbReference>
<dbReference type="EMBL" id="JAZGQO010000006">
    <property type="protein sequence ID" value="KAK6184457.1"/>
    <property type="molecule type" value="Genomic_DNA"/>
</dbReference>
<evidence type="ECO:0000256" key="3">
    <source>
        <dbReference type="ARBA" id="ARBA00022801"/>
    </source>
</evidence>
<evidence type="ECO:0000256" key="2">
    <source>
        <dbReference type="ARBA" id="ARBA00022741"/>
    </source>
</evidence>
<organism evidence="10 11">
    <name type="scientific">Patella caerulea</name>
    <name type="common">Rayed Mediterranean limpet</name>
    <dbReference type="NCBI Taxonomy" id="87958"/>
    <lineage>
        <taxon>Eukaryota</taxon>
        <taxon>Metazoa</taxon>
        <taxon>Spiralia</taxon>
        <taxon>Lophotrochozoa</taxon>
        <taxon>Mollusca</taxon>
        <taxon>Gastropoda</taxon>
        <taxon>Patellogastropoda</taxon>
        <taxon>Patelloidea</taxon>
        <taxon>Patellidae</taxon>
        <taxon>Patella</taxon>
    </lineage>
</organism>
<dbReference type="InterPro" id="IPR004589">
    <property type="entry name" value="DNA_helicase_ATP-dep_RecQ"/>
</dbReference>
<dbReference type="SMART" id="SM00487">
    <property type="entry name" value="DEXDc"/>
    <property type="match status" value="1"/>
</dbReference>
<dbReference type="InterPro" id="IPR014001">
    <property type="entry name" value="Helicase_ATP-bd"/>
</dbReference>
<keyword evidence="11" id="KW-1185">Reference proteome</keyword>
<dbReference type="Pfam" id="PF00270">
    <property type="entry name" value="DEAD"/>
    <property type="match status" value="1"/>
</dbReference>
<dbReference type="SUPFAM" id="SSF52540">
    <property type="entry name" value="P-loop containing nucleoside triphosphate hydrolases"/>
    <property type="match status" value="1"/>
</dbReference>
<proteinExistence type="inferred from homology"/>
<evidence type="ECO:0000256" key="5">
    <source>
        <dbReference type="ARBA" id="ARBA00022840"/>
    </source>
</evidence>
<dbReference type="GO" id="GO:0016787">
    <property type="term" value="F:hydrolase activity"/>
    <property type="evidence" value="ECO:0007669"/>
    <property type="project" value="UniProtKB-KW"/>
</dbReference>
<comment type="similarity">
    <text evidence="1">Belongs to the helicase family. RecQ subfamily.</text>
</comment>
<dbReference type="GO" id="GO:0043138">
    <property type="term" value="F:3'-5' DNA helicase activity"/>
    <property type="evidence" value="ECO:0007669"/>
    <property type="project" value="UniProtKB-EC"/>
</dbReference>
<dbReference type="Gene3D" id="3.40.50.300">
    <property type="entry name" value="P-loop containing nucleotide triphosphate hydrolases"/>
    <property type="match status" value="2"/>
</dbReference>
<keyword evidence="3" id="KW-0378">Hydrolase</keyword>
<dbReference type="SMART" id="SM00490">
    <property type="entry name" value="HELICc"/>
    <property type="match status" value="1"/>
</dbReference>
<dbReference type="PANTHER" id="PTHR13710:SF157">
    <property type="entry name" value="DNA HELICASE"/>
    <property type="match status" value="1"/>
</dbReference>
<dbReference type="InterPro" id="IPR001650">
    <property type="entry name" value="Helicase_C-like"/>
</dbReference>
<dbReference type="PROSITE" id="PS51192">
    <property type="entry name" value="HELICASE_ATP_BIND_1"/>
    <property type="match status" value="1"/>
</dbReference>
<dbReference type="GO" id="GO:0000724">
    <property type="term" value="P:double-strand break repair via homologous recombination"/>
    <property type="evidence" value="ECO:0007669"/>
    <property type="project" value="TreeGrafter"/>
</dbReference>
<gene>
    <name evidence="10" type="ORF">SNE40_006925</name>
</gene>
<evidence type="ECO:0000259" key="8">
    <source>
        <dbReference type="PROSITE" id="PS51192"/>
    </source>
</evidence>
<dbReference type="InterPro" id="IPR017900">
    <property type="entry name" value="4Fe4S_Fe_S_CS"/>
</dbReference>